<gene>
    <name evidence="2" type="ORF">METZ01_LOCUS1823</name>
</gene>
<evidence type="ECO:0008006" key="3">
    <source>
        <dbReference type="Google" id="ProtNLM"/>
    </source>
</evidence>
<dbReference type="PROSITE" id="PS51257">
    <property type="entry name" value="PROKAR_LIPOPROTEIN"/>
    <property type="match status" value="1"/>
</dbReference>
<accession>A0A381N3C5</accession>
<feature type="non-terminal residue" evidence="2">
    <location>
        <position position="278"/>
    </location>
</feature>
<reference evidence="2" key="1">
    <citation type="submission" date="2018-05" db="EMBL/GenBank/DDBJ databases">
        <authorList>
            <person name="Lanie J.A."/>
            <person name="Ng W.-L."/>
            <person name="Kazmierczak K.M."/>
            <person name="Andrzejewski T.M."/>
            <person name="Davidsen T.M."/>
            <person name="Wayne K.J."/>
            <person name="Tettelin H."/>
            <person name="Glass J.I."/>
            <person name="Rusch D."/>
            <person name="Podicherti R."/>
            <person name="Tsui H.-C.T."/>
            <person name="Winkler M.E."/>
        </authorList>
    </citation>
    <scope>NUCLEOTIDE SEQUENCE</scope>
</reference>
<dbReference type="AlphaFoldDB" id="A0A381N3C5"/>
<evidence type="ECO:0000313" key="2">
    <source>
        <dbReference type="EMBL" id="SUZ48969.1"/>
    </source>
</evidence>
<sequence>MNFRRNFLFRNLFFFYLLISSVWLASCGLRTAPRNLPEIKQKPTFSDYKVQQRGASLRLSWVINENERAAALNKFAELPEIQEYFLLNESKIPLDCPACDPEEQPPLRILFSSKSIIREGNHLYYYSALKDQNLNVQQFELSHVGPDDEILSPAKTVKFRQKKLFPKVPEPNLKIIQIEDEKQTVRFAFGKMVLKKTTILDDDAVKLQPQEKTETDSSELNLPDKQPETRARTFIIRLSWPQIADKGLTRLQGQGSYFAEQQKYKVNLYRIRNGEKWS</sequence>
<feature type="region of interest" description="Disordered" evidence="1">
    <location>
        <begin position="207"/>
        <end position="226"/>
    </location>
</feature>
<name>A0A381N3C5_9ZZZZ</name>
<dbReference type="EMBL" id="UINC01000096">
    <property type="protein sequence ID" value="SUZ48969.1"/>
    <property type="molecule type" value="Genomic_DNA"/>
</dbReference>
<evidence type="ECO:0000256" key="1">
    <source>
        <dbReference type="SAM" id="MobiDB-lite"/>
    </source>
</evidence>
<protein>
    <recommendedName>
        <fullName evidence="3">Lipoprotein</fullName>
    </recommendedName>
</protein>
<proteinExistence type="predicted"/>
<organism evidence="2">
    <name type="scientific">marine metagenome</name>
    <dbReference type="NCBI Taxonomy" id="408172"/>
    <lineage>
        <taxon>unclassified sequences</taxon>
        <taxon>metagenomes</taxon>
        <taxon>ecological metagenomes</taxon>
    </lineage>
</organism>